<dbReference type="Proteomes" id="UP001460270">
    <property type="component" value="Unassembled WGS sequence"/>
</dbReference>
<proteinExistence type="predicted"/>
<protein>
    <submittedName>
        <fullName evidence="2">Uncharacterized protein</fullName>
    </submittedName>
</protein>
<evidence type="ECO:0000256" key="1">
    <source>
        <dbReference type="SAM" id="MobiDB-lite"/>
    </source>
</evidence>
<evidence type="ECO:0000313" key="2">
    <source>
        <dbReference type="EMBL" id="KAK7922540.1"/>
    </source>
</evidence>
<dbReference type="EMBL" id="JBBPFD010000006">
    <property type="protein sequence ID" value="KAK7922540.1"/>
    <property type="molecule type" value="Genomic_DNA"/>
</dbReference>
<accession>A0AAW0PFB5</accession>
<dbReference type="AlphaFoldDB" id="A0AAW0PFB5"/>
<name>A0AAW0PFB5_9GOBI</name>
<gene>
    <name evidence="2" type="ORF">WMY93_009442</name>
</gene>
<reference evidence="3" key="1">
    <citation type="submission" date="2024-04" db="EMBL/GenBank/DDBJ databases">
        <title>Salinicola lusitanus LLJ914,a marine bacterium isolated from the Okinawa Trough.</title>
        <authorList>
            <person name="Li J."/>
        </authorList>
    </citation>
    <scope>NUCLEOTIDE SEQUENCE [LARGE SCALE GENOMIC DNA]</scope>
</reference>
<feature type="compositionally biased region" description="Low complexity" evidence="1">
    <location>
        <begin position="27"/>
        <end position="38"/>
    </location>
</feature>
<feature type="region of interest" description="Disordered" evidence="1">
    <location>
        <begin position="1"/>
        <end position="41"/>
    </location>
</feature>
<evidence type="ECO:0000313" key="3">
    <source>
        <dbReference type="Proteomes" id="UP001460270"/>
    </source>
</evidence>
<organism evidence="2 3">
    <name type="scientific">Mugilogobius chulae</name>
    <name type="common">yellowstripe goby</name>
    <dbReference type="NCBI Taxonomy" id="88201"/>
    <lineage>
        <taxon>Eukaryota</taxon>
        <taxon>Metazoa</taxon>
        <taxon>Chordata</taxon>
        <taxon>Craniata</taxon>
        <taxon>Vertebrata</taxon>
        <taxon>Euteleostomi</taxon>
        <taxon>Actinopterygii</taxon>
        <taxon>Neopterygii</taxon>
        <taxon>Teleostei</taxon>
        <taxon>Neoteleostei</taxon>
        <taxon>Acanthomorphata</taxon>
        <taxon>Gobiaria</taxon>
        <taxon>Gobiiformes</taxon>
        <taxon>Gobioidei</taxon>
        <taxon>Gobiidae</taxon>
        <taxon>Gobionellinae</taxon>
        <taxon>Mugilogobius</taxon>
    </lineage>
</organism>
<comment type="caution">
    <text evidence="2">The sequence shown here is derived from an EMBL/GenBank/DDBJ whole genome shotgun (WGS) entry which is preliminary data.</text>
</comment>
<sequence length="135" mass="14697">MNFEQPPPYSGPTAPGYPQQGLLLHRGYPPQGYPVNPGGPYPGLVSRLTNLTLDSHSRSTGKEDRHRDQCTGKLQKTQKRESVIAFFKTGPPSFSFSFIVRGGGSQAGRFGYVPDSLLDRSVLLLPLGHADITLT</sequence>
<feature type="compositionally biased region" description="Basic and acidic residues" evidence="1">
    <location>
        <begin position="55"/>
        <end position="70"/>
    </location>
</feature>
<keyword evidence="3" id="KW-1185">Reference proteome</keyword>
<feature type="compositionally biased region" description="Pro residues" evidence="1">
    <location>
        <begin position="1"/>
        <end position="10"/>
    </location>
</feature>
<feature type="region of interest" description="Disordered" evidence="1">
    <location>
        <begin position="53"/>
        <end position="75"/>
    </location>
</feature>